<dbReference type="RefSeq" id="WP_258845971.1">
    <property type="nucleotide sequence ID" value="NZ_JANUGX010000014.1"/>
</dbReference>
<dbReference type="Pfam" id="PF03795">
    <property type="entry name" value="YCII"/>
    <property type="match status" value="2"/>
</dbReference>
<evidence type="ECO:0000259" key="2">
    <source>
        <dbReference type="Pfam" id="PF03795"/>
    </source>
</evidence>
<feature type="domain" description="YCII-related" evidence="2">
    <location>
        <begin position="1"/>
        <end position="104"/>
    </location>
</feature>
<evidence type="ECO:0000313" key="3">
    <source>
        <dbReference type="EMBL" id="MCS0590202.1"/>
    </source>
</evidence>
<organism evidence="3 4">
    <name type="scientific">Massilia norwichensis</name>
    <dbReference type="NCBI Taxonomy" id="1442366"/>
    <lineage>
        <taxon>Bacteria</taxon>
        <taxon>Pseudomonadati</taxon>
        <taxon>Pseudomonadota</taxon>
        <taxon>Betaproteobacteria</taxon>
        <taxon>Burkholderiales</taxon>
        <taxon>Oxalobacteraceae</taxon>
        <taxon>Telluria group</taxon>
        <taxon>Massilia</taxon>
    </lineage>
</organism>
<comment type="similarity">
    <text evidence="1">Belongs to the YciI family.</text>
</comment>
<keyword evidence="4" id="KW-1185">Reference proteome</keyword>
<dbReference type="InterPro" id="IPR005545">
    <property type="entry name" value="YCII"/>
</dbReference>
<sequence length="281" mass="29944">MQFMVIRRSDEATEAGRMPAPAVFEDMGRYHEQLAQAGGVGLALGLRPSSRAVRLKLWPGGESITDGPFTETKELIAGFTVFEAASKEEALALLKQWPASDADATGEAVLELRETGCPGGCAQVPPAAGGEDRHYVILLRSDAGTEADRIPPRHVLDTLDAFNAEQAAQGRLLAGDGLKSSTRGARVRLAGGQASVIDGPFAEAKELIAGFWMIRAASMDDAVAWARTLPYPTGPYVEVEIRETMTMADVLAGLDARQRQDDASLRAEQLDAALRQVNAAA</sequence>
<dbReference type="EMBL" id="JANUGX010000014">
    <property type="protein sequence ID" value="MCS0590202.1"/>
    <property type="molecule type" value="Genomic_DNA"/>
</dbReference>
<dbReference type="PANTHER" id="PTHR35174">
    <property type="entry name" value="BLL7171 PROTEIN-RELATED"/>
    <property type="match status" value="1"/>
</dbReference>
<dbReference type="InterPro" id="IPR011008">
    <property type="entry name" value="Dimeric_a/b-barrel"/>
</dbReference>
<accession>A0ABT2A7X7</accession>
<dbReference type="Gene3D" id="3.30.70.1060">
    <property type="entry name" value="Dimeric alpha+beta barrel"/>
    <property type="match status" value="2"/>
</dbReference>
<protein>
    <submittedName>
        <fullName evidence="3">YciI family protein</fullName>
    </submittedName>
</protein>
<dbReference type="PANTHER" id="PTHR35174:SF4">
    <property type="entry name" value="BLL7163 PROTEIN"/>
    <property type="match status" value="1"/>
</dbReference>
<dbReference type="SUPFAM" id="SSF54909">
    <property type="entry name" value="Dimeric alpha+beta barrel"/>
    <property type="match status" value="2"/>
</dbReference>
<name>A0ABT2A7X7_9BURK</name>
<dbReference type="Proteomes" id="UP001205560">
    <property type="component" value="Unassembled WGS sequence"/>
</dbReference>
<gene>
    <name evidence="3" type="ORF">NX782_13465</name>
</gene>
<feature type="domain" description="YCII-related" evidence="2">
    <location>
        <begin position="155"/>
        <end position="243"/>
    </location>
</feature>
<evidence type="ECO:0000313" key="4">
    <source>
        <dbReference type="Proteomes" id="UP001205560"/>
    </source>
</evidence>
<comment type="caution">
    <text evidence="3">The sequence shown here is derived from an EMBL/GenBank/DDBJ whole genome shotgun (WGS) entry which is preliminary data.</text>
</comment>
<evidence type="ECO:0000256" key="1">
    <source>
        <dbReference type="ARBA" id="ARBA00007689"/>
    </source>
</evidence>
<reference evidence="3 4" key="1">
    <citation type="submission" date="2022-08" db="EMBL/GenBank/DDBJ databases">
        <title>Reclassification of Massilia species as members of the genera Telluria, Duganella, Pseudoduganella, Mokoshia gen. nov. and Zemynaea gen. nov. using orthogonal and non-orthogonal genome-based approaches.</title>
        <authorList>
            <person name="Bowman J.P."/>
        </authorList>
    </citation>
    <scope>NUCLEOTIDE SEQUENCE [LARGE SCALE GENOMIC DNA]</scope>
    <source>
        <strain evidence="3 4">LMG 28164</strain>
    </source>
</reference>
<proteinExistence type="inferred from homology"/>